<evidence type="ECO:0000256" key="5">
    <source>
        <dbReference type="SAM" id="SignalP"/>
    </source>
</evidence>
<feature type="domain" description="OmpA-like" evidence="6">
    <location>
        <begin position="114"/>
        <end position="230"/>
    </location>
</feature>
<dbReference type="SUPFAM" id="SSF103088">
    <property type="entry name" value="OmpA-like"/>
    <property type="match status" value="1"/>
</dbReference>
<comment type="subcellular location">
    <subcellularLocation>
        <location evidence="1">Cell outer membrane</location>
    </subcellularLocation>
</comment>
<dbReference type="GO" id="GO:0009279">
    <property type="term" value="C:cell outer membrane"/>
    <property type="evidence" value="ECO:0007669"/>
    <property type="project" value="UniProtKB-SubCell"/>
</dbReference>
<organism evidence="7 8">
    <name type="scientific">Burkholderia territorii</name>
    <dbReference type="NCBI Taxonomy" id="1503055"/>
    <lineage>
        <taxon>Bacteria</taxon>
        <taxon>Pseudomonadati</taxon>
        <taxon>Pseudomonadota</taxon>
        <taxon>Betaproteobacteria</taxon>
        <taxon>Burkholderiales</taxon>
        <taxon>Burkholderiaceae</taxon>
        <taxon>Burkholderia</taxon>
        <taxon>Burkholderia cepacia complex</taxon>
    </lineage>
</organism>
<dbReference type="InterPro" id="IPR036737">
    <property type="entry name" value="OmpA-like_sf"/>
</dbReference>
<dbReference type="InterPro" id="IPR050330">
    <property type="entry name" value="Bact_OuterMem_StrucFunc"/>
</dbReference>
<dbReference type="CDD" id="cd07185">
    <property type="entry name" value="OmpA_C-like"/>
    <property type="match status" value="1"/>
</dbReference>
<evidence type="ECO:0000256" key="3">
    <source>
        <dbReference type="ARBA" id="ARBA00023237"/>
    </source>
</evidence>
<feature type="signal peptide" evidence="5">
    <location>
        <begin position="1"/>
        <end position="21"/>
    </location>
</feature>
<evidence type="ECO:0000313" key="8">
    <source>
        <dbReference type="Proteomes" id="UP000068016"/>
    </source>
</evidence>
<gene>
    <name evidence="7" type="ORF">WT83_30045</name>
</gene>
<evidence type="ECO:0000313" key="7">
    <source>
        <dbReference type="EMBL" id="KWN05061.1"/>
    </source>
</evidence>
<dbReference type="RefSeq" id="WP_060348759.1">
    <property type="nucleotide sequence ID" value="NZ_LPLZ01000087.1"/>
</dbReference>
<dbReference type="InterPro" id="IPR006664">
    <property type="entry name" value="OMP_bac"/>
</dbReference>
<evidence type="ECO:0000256" key="1">
    <source>
        <dbReference type="ARBA" id="ARBA00004442"/>
    </source>
</evidence>
<dbReference type="InterPro" id="IPR006665">
    <property type="entry name" value="OmpA-like"/>
</dbReference>
<dbReference type="AlphaFoldDB" id="A0A108E5I4"/>
<dbReference type="Pfam" id="PF00691">
    <property type="entry name" value="OmpA"/>
    <property type="match status" value="1"/>
</dbReference>
<keyword evidence="5" id="KW-0732">Signal</keyword>
<dbReference type="Proteomes" id="UP000068016">
    <property type="component" value="Unassembled WGS sequence"/>
</dbReference>
<evidence type="ECO:0000256" key="4">
    <source>
        <dbReference type="PROSITE-ProRule" id="PRU00473"/>
    </source>
</evidence>
<accession>A0A108E5I4</accession>
<dbReference type="PROSITE" id="PS51257">
    <property type="entry name" value="PROKAR_LIPOPROTEIN"/>
    <property type="match status" value="1"/>
</dbReference>
<dbReference type="Gene3D" id="3.30.1330.60">
    <property type="entry name" value="OmpA-like domain"/>
    <property type="match status" value="1"/>
</dbReference>
<sequence length="230" mass="24427">MIKTSLFMRATLIGAIALAFGACTTHSGLTYDIRAVSVPGKPDHLFRVDCDGILGSAEACARAAEKFCQDQGFTALEMIDRVVGDAPKNDPREITFMCGKPQPVAQLAPAPQPTPQSQVLLQGDAHFDTDSSQLTPQGRAALDSFIKTNRGTQFRRVVLTGFTDSTGGASHNLALSNARAHTVANYLRANGLSAQSFVSDGRGASDPVASNASVDGRAQNRRVEIHIDTK</sequence>
<reference evidence="7 8" key="1">
    <citation type="submission" date="2015-11" db="EMBL/GenBank/DDBJ databases">
        <title>Expanding the genomic diversity of Burkholderia species for the development of highly accurate diagnostics.</title>
        <authorList>
            <person name="Sahl J."/>
            <person name="Keim P."/>
            <person name="Wagner D."/>
        </authorList>
    </citation>
    <scope>NUCLEOTIDE SEQUENCE [LARGE SCALE GENOMIC DNA]</scope>
    <source>
        <strain evidence="7 8">MSMB793WGS</strain>
    </source>
</reference>
<keyword evidence="2 4" id="KW-0472">Membrane</keyword>
<keyword evidence="3" id="KW-0998">Cell outer membrane</keyword>
<name>A0A108E5I4_9BURK</name>
<dbReference type="EMBL" id="LPLZ01000087">
    <property type="protein sequence ID" value="KWN05061.1"/>
    <property type="molecule type" value="Genomic_DNA"/>
</dbReference>
<dbReference type="PANTHER" id="PTHR30329">
    <property type="entry name" value="STATOR ELEMENT OF FLAGELLAR MOTOR COMPLEX"/>
    <property type="match status" value="1"/>
</dbReference>
<feature type="chain" id="PRO_5007130082" description="OmpA-like domain-containing protein" evidence="5">
    <location>
        <begin position="22"/>
        <end position="230"/>
    </location>
</feature>
<evidence type="ECO:0000259" key="6">
    <source>
        <dbReference type="PROSITE" id="PS51123"/>
    </source>
</evidence>
<comment type="caution">
    <text evidence="7">The sequence shown here is derived from an EMBL/GenBank/DDBJ whole genome shotgun (WGS) entry which is preliminary data.</text>
</comment>
<protein>
    <recommendedName>
        <fullName evidence="6">OmpA-like domain-containing protein</fullName>
    </recommendedName>
</protein>
<dbReference type="PRINTS" id="PR01021">
    <property type="entry name" value="OMPADOMAIN"/>
</dbReference>
<evidence type="ECO:0000256" key="2">
    <source>
        <dbReference type="ARBA" id="ARBA00023136"/>
    </source>
</evidence>
<dbReference type="PROSITE" id="PS51123">
    <property type="entry name" value="OMPA_2"/>
    <property type="match status" value="1"/>
</dbReference>
<proteinExistence type="predicted"/>
<dbReference type="PANTHER" id="PTHR30329:SF21">
    <property type="entry name" value="LIPOPROTEIN YIAD-RELATED"/>
    <property type="match status" value="1"/>
</dbReference>